<reference evidence="14 16" key="2">
    <citation type="journal article" date="2013" name="Nature">
        <title>Insights into bilaterian evolution from three spiralian genomes.</title>
        <authorList>
            <person name="Simakov O."/>
            <person name="Marletaz F."/>
            <person name="Cho S.J."/>
            <person name="Edsinger-Gonzales E."/>
            <person name="Havlak P."/>
            <person name="Hellsten U."/>
            <person name="Kuo D.H."/>
            <person name="Larsson T."/>
            <person name="Lv J."/>
            <person name="Arendt D."/>
            <person name="Savage R."/>
            <person name="Osoegawa K."/>
            <person name="de Jong P."/>
            <person name="Grimwood J."/>
            <person name="Chapman J.A."/>
            <person name="Shapiro H."/>
            <person name="Aerts A."/>
            <person name="Otillar R.P."/>
            <person name="Terry A.Y."/>
            <person name="Boore J.L."/>
            <person name="Grigoriev I.V."/>
            <person name="Lindberg D.R."/>
            <person name="Seaver E.C."/>
            <person name="Weisblat D.A."/>
            <person name="Putnam N.H."/>
            <person name="Rokhsar D.S."/>
        </authorList>
    </citation>
    <scope>NUCLEOTIDE SEQUENCE</scope>
</reference>
<evidence type="ECO:0000256" key="4">
    <source>
        <dbReference type="ARBA" id="ARBA00022688"/>
    </source>
</evidence>
<dbReference type="PANTHER" id="PTHR43876:SF7">
    <property type="entry name" value="UBIQUINONE BIOSYNTHESIS MONOOXYGENASE COQ6, MITOCHONDRIAL"/>
    <property type="match status" value="1"/>
</dbReference>
<keyword evidence="11 12" id="KW-0472">Membrane</keyword>
<dbReference type="GO" id="GO:0120538">
    <property type="term" value="F:2-methoxy-6-polyprenolphenol 4-hydroxylase activity"/>
    <property type="evidence" value="ECO:0007669"/>
    <property type="project" value="UniProtKB-EC"/>
</dbReference>
<evidence type="ECO:0000256" key="5">
    <source>
        <dbReference type="ARBA" id="ARBA00022792"/>
    </source>
</evidence>
<dbReference type="STRING" id="6412.T1EGT0"/>
<comment type="pathway">
    <text evidence="12">Cofactor biosynthesis; ubiquinone biosynthesis.</text>
</comment>
<comment type="subunit">
    <text evidence="12">Component of a multi-subunit COQ enzyme complex.</text>
</comment>
<dbReference type="PANTHER" id="PTHR43876">
    <property type="entry name" value="UBIQUINONE BIOSYNTHESIS MONOOXYGENASE COQ6, MITOCHONDRIAL"/>
    <property type="match status" value="1"/>
</dbReference>
<sequence>YDIVITGGGMVGSAMAASLGHSKLFEEKRILLLESGPKVLLDKTPDKYSSQVCSLSGATKDLLNSFCAWDKILRLQPVKHMRIWDSCSDVGITFNHKPDSGEYLAHVAENNLIVSAIVNRLLETKVEIRYKAKVKSYILNGGDDPKIVLDDGDVLKAKLLIGADGVNSLLRKSCNISTVAWPYQQTAVVSVVHIFEVLNNNTAWQRFLPTGPIALLPLSNQFSCLIWTTTPSEAKRLLSIGAEDFVSEVNTAYLCEKDSNEFTARLTSCVKQFLSTTGLGQCSVKQLPPKVVGVDEGSRKSFPLTLCHSNYYVKNKIALIGDAAHRVHPLSGQGVNLGFGDVISLAKVLEEAVLRGEELGNIRTLARYETDRQRSVLPMMATIDFLNRFYSNDLSPLVLMRSLGCQVADAVPFIK</sequence>
<organism evidence="15 16">
    <name type="scientific">Helobdella robusta</name>
    <name type="common">Californian leech</name>
    <dbReference type="NCBI Taxonomy" id="6412"/>
    <lineage>
        <taxon>Eukaryota</taxon>
        <taxon>Metazoa</taxon>
        <taxon>Spiralia</taxon>
        <taxon>Lophotrochozoa</taxon>
        <taxon>Annelida</taxon>
        <taxon>Clitellata</taxon>
        <taxon>Hirudinea</taxon>
        <taxon>Rhynchobdellida</taxon>
        <taxon>Glossiphoniidae</taxon>
        <taxon>Helobdella</taxon>
    </lineage>
</organism>
<dbReference type="GO" id="GO:0016712">
    <property type="term" value="F:oxidoreductase activity, acting on paired donors, with incorporation or reduction of molecular oxygen, reduced flavin or flavoprotein as one donor, and incorporation of one atom of oxygen"/>
    <property type="evidence" value="ECO:0007669"/>
    <property type="project" value="UniProtKB-UniRule"/>
</dbReference>
<feature type="domain" description="FAD-binding" evidence="13">
    <location>
        <begin position="2"/>
        <end position="220"/>
    </location>
</feature>
<evidence type="ECO:0000256" key="9">
    <source>
        <dbReference type="ARBA" id="ARBA00023033"/>
    </source>
</evidence>
<evidence type="ECO:0000256" key="3">
    <source>
        <dbReference type="ARBA" id="ARBA00022630"/>
    </source>
</evidence>
<dbReference type="NCBIfam" id="TIGR01988">
    <property type="entry name" value="Ubi-OHases"/>
    <property type="match status" value="1"/>
</dbReference>
<dbReference type="eggNOG" id="KOG3855">
    <property type="taxonomic scope" value="Eukaryota"/>
</dbReference>
<evidence type="ECO:0000256" key="12">
    <source>
        <dbReference type="HAMAP-Rule" id="MF_03193"/>
    </source>
</evidence>
<dbReference type="EMBL" id="AMQM01005072">
    <property type="status" value="NOT_ANNOTATED_CDS"/>
    <property type="molecule type" value="Genomic_DNA"/>
</dbReference>
<dbReference type="FunCoup" id="T1EGT0">
    <property type="interactions" value="1089"/>
</dbReference>
<dbReference type="GO" id="GO:0016491">
    <property type="term" value="F:oxidoreductase activity"/>
    <property type="evidence" value="ECO:0000318"/>
    <property type="project" value="GO_Central"/>
</dbReference>
<name>T1EGT0_HELRO</name>
<dbReference type="OrthoDB" id="683240at2759"/>
<evidence type="ECO:0000256" key="8">
    <source>
        <dbReference type="ARBA" id="ARBA00023002"/>
    </source>
</evidence>
<dbReference type="RefSeq" id="XP_009020570.1">
    <property type="nucleotide sequence ID" value="XM_009022322.1"/>
</dbReference>
<keyword evidence="5 12" id="KW-0999">Mitochondrion inner membrane</keyword>
<protein>
    <recommendedName>
        <fullName evidence="12">Ubiquinone biosynthesis monooxygenase COQ6, mitochondrial</fullName>
        <ecNumber evidence="12">1.14.15.45</ecNumber>
    </recommendedName>
    <alternativeName>
        <fullName evidence="12">2-methoxy-6-polyprenolphenol 4-hydroxylase</fullName>
        <ecNumber evidence="12">1.14.15.46</ecNumber>
    </alternativeName>
</protein>
<dbReference type="KEGG" id="hro:HELRODRAFT_121890"/>
<keyword evidence="7" id="KW-0809">Transit peptide</keyword>
<dbReference type="SUPFAM" id="SSF51905">
    <property type="entry name" value="FAD/NAD(P)-binding domain"/>
    <property type="match status" value="1"/>
</dbReference>
<keyword evidence="3 12" id="KW-0285">Flavoprotein</keyword>
<dbReference type="UniPathway" id="UPA00232"/>
<dbReference type="InterPro" id="IPR051205">
    <property type="entry name" value="UbiH/COQ6_monooxygenase"/>
</dbReference>
<comment type="similarity">
    <text evidence="2 12">Belongs to the UbiH/COQ6 family.</text>
</comment>
<dbReference type="InterPro" id="IPR010971">
    <property type="entry name" value="UbiH/COQ6"/>
</dbReference>
<comment type="subcellular location">
    <subcellularLocation>
        <location evidence="12">Mitochondrion inner membrane</location>
        <topology evidence="12">Peripheral membrane protein</topology>
        <orientation evidence="12">Matrix side</orientation>
    </subcellularLocation>
</comment>
<dbReference type="HOGENOM" id="CLU_009665_8_0_1"/>
<dbReference type="EC" id="1.14.15.46" evidence="12"/>
<comment type="catalytic activity">
    <reaction evidence="12">
        <text>a 4-hydroxy-3-(all-trans-polyprenyl)benzoate + 2 reduced [2Fe-2S]-[ferredoxin] + O2 + 2 H(+) = a 3,4-dihydroxy-5-(all-trans-polyprenyl)benzoate + 2 oxidized [2Fe-2S]-[ferredoxin] + H2O</text>
        <dbReference type="Rhea" id="RHEA:81195"/>
        <dbReference type="Rhea" id="RHEA-COMP:9514"/>
        <dbReference type="Rhea" id="RHEA-COMP:10000"/>
        <dbReference type="Rhea" id="RHEA-COMP:10001"/>
        <dbReference type="Rhea" id="RHEA-COMP:10930"/>
        <dbReference type="ChEBI" id="CHEBI:15377"/>
        <dbReference type="ChEBI" id="CHEBI:15378"/>
        <dbReference type="ChEBI" id="CHEBI:15379"/>
        <dbReference type="ChEBI" id="CHEBI:33737"/>
        <dbReference type="ChEBI" id="CHEBI:33738"/>
        <dbReference type="ChEBI" id="CHEBI:64694"/>
        <dbReference type="ChEBI" id="CHEBI:78396"/>
        <dbReference type="EC" id="1.14.15.45"/>
    </reaction>
</comment>
<dbReference type="FunFam" id="3.50.50.60:FF:000021">
    <property type="entry name" value="Ubiquinone biosynthesis monooxygenase COQ6"/>
    <property type="match status" value="1"/>
</dbReference>
<dbReference type="GO" id="GO:0005739">
    <property type="term" value="C:mitochondrion"/>
    <property type="evidence" value="ECO:0000318"/>
    <property type="project" value="GO_Central"/>
</dbReference>
<dbReference type="HAMAP" id="MF_03193">
    <property type="entry name" value="COQ6_monooxygenase"/>
    <property type="match status" value="1"/>
</dbReference>
<dbReference type="FunFam" id="3.50.50.60:FF:000086">
    <property type="entry name" value="Ubiquinone biosynthesis monooxygenase COQ6, mitochondrial"/>
    <property type="match status" value="1"/>
</dbReference>
<dbReference type="CTD" id="20195780"/>
<evidence type="ECO:0000259" key="13">
    <source>
        <dbReference type="Pfam" id="PF01494"/>
    </source>
</evidence>
<keyword evidence="8 12" id="KW-0560">Oxidoreductase</keyword>
<dbReference type="PRINTS" id="PR00420">
    <property type="entry name" value="RNGMNOXGNASE"/>
</dbReference>
<reference evidence="16" key="1">
    <citation type="submission" date="2012-12" db="EMBL/GenBank/DDBJ databases">
        <authorList>
            <person name="Hellsten U."/>
            <person name="Grimwood J."/>
            <person name="Chapman J.A."/>
            <person name="Shapiro H."/>
            <person name="Aerts A."/>
            <person name="Otillar R.P."/>
            <person name="Terry A.Y."/>
            <person name="Boore J.L."/>
            <person name="Simakov O."/>
            <person name="Marletaz F."/>
            <person name="Cho S.-J."/>
            <person name="Edsinger-Gonzales E."/>
            <person name="Havlak P."/>
            <person name="Kuo D.-H."/>
            <person name="Larsson T."/>
            <person name="Lv J."/>
            <person name="Arendt D."/>
            <person name="Savage R."/>
            <person name="Osoegawa K."/>
            <person name="de Jong P."/>
            <person name="Lindberg D.R."/>
            <person name="Seaver E.C."/>
            <person name="Weisblat D.A."/>
            <person name="Putnam N.H."/>
            <person name="Grigoriev I.V."/>
            <person name="Rokhsar D.S."/>
        </authorList>
    </citation>
    <scope>NUCLEOTIDE SEQUENCE</scope>
</reference>
<dbReference type="InterPro" id="IPR002938">
    <property type="entry name" value="FAD-bd"/>
</dbReference>
<comment type="catalytic activity">
    <reaction evidence="12">
        <text>a 2-methoxy-6-(all-trans-polyprenyl)phenol + 2 reduced [2Fe-2S]-[ferredoxin] + O2 + 2 H(+) = a 2-methoxy-6-(all-trans-polyprenyl)benzene-1,4-diol + 2 oxidized [2Fe-2S]-[ferredoxin] + H2O</text>
        <dbReference type="Rhea" id="RHEA:81183"/>
        <dbReference type="Rhea" id="RHEA-COMP:9551"/>
        <dbReference type="Rhea" id="RHEA-COMP:10000"/>
        <dbReference type="Rhea" id="RHEA-COMP:10001"/>
        <dbReference type="Rhea" id="RHEA-COMP:10858"/>
        <dbReference type="ChEBI" id="CHEBI:15377"/>
        <dbReference type="ChEBI" id="CHEBI:15378"/>
        <dbReference type="ChEBI" id="CHEBI:15379"/>
        <dbReference type="ChEBI" id="CHEBI:33737"/>
        <dbReference type="ChEBI" id="CHEBI:33738"/>
        <dbReference type="ChEBI" id="CHEBI:62731"/>
        <dbReference type="ChEBI" id="CHEBI:84166"/>
        <dbReference type="EC" id="1.14.15.46"/>
    </reaction>
</comment>
<evidence type="ECO:0000256" key="2">
    <source>
        <dbReference type="ARBA" id="ARBA00005349"/>
    </source>
</evidence>
<dbReference type="EnsemblMetazoa" id="HelroT121890">
    <property type="protein sequence ID" value="HelroP121890"/>
    <property type="gene ID" value="HelroG121890"/>
</dbReference>
<dbReference type="GO" id="GO:0106364">
    <property type="term" value="F:4-hydroxy-3-all-trans-polyprenylbenzoate oxygenase activity"/>
    <property type="evidence" value="ECO:0007669"/>
    <property type="project" value="UniProtKB-EC"/>
</dbReference>
<dbReference type="Pfam" id="PF01494">
    <property type="entry name" value="FAD_binding_3"/>
    <property type="match status" value="2"/>
</dbReference>
<evidence type="ECO:0000256" key="1">
    <source>
        <dbReference type="ARBA" id="ARBA00001974"/>
    </source>
</evidence>
<dbReference type="InterPro" id="IPR036188">
    <property type="entry name" value="FAD/NAD-bd_sf"/>
</dbReference>
<evidence type="ECO:0000256" key="10">
    <source>
        <dbReference type="ARBA" id="ARBA00023128"/>
    </source>
</evidence>
<dbReference type="GO" id="GO:0006744">
    <property type="term" value="P:ubiquinone biosynthetic process"/>
    <property type="evidence" value="ECO:0000318"/>
    <property type="project" value="GO_Central"/>
</dbReference>
<keyword evidence="6 12" id="KW-0274">FAD</keyword>
<dbReference type="OMA" id="VKQMQVW"/>
<keyword evidence="16" id="KW-1185">Reference proteome</keyword>
<dbReference type="EC" id="1.14.15.45" evidence="12"/>
<reference evidence="15" key="3">
    <citation type="submission" date="2015-06" db="UniProtKB">
        <authorList>
            <consortium name="EnsemblMetazoa"/>
        </authorList>
    </citation>
    <scope>IDENTIFICATION</scope>
</reference>
<comment type="cofactor">
    <cofactor evidence="1 12">
        <name>FAD</name>
        <dbReference type="ChEBI" id="CHEBI:57692"/>
    </cofactor>
</comment>
<dbReference type="InterPro" id="IPR000689">
    <property type="entry name" value="UbQ_mOase_COQ6"/>
</dbReference>
<evidence type="ECO:0000256" key="7">
    <source>
        <dbReference type="ARBA" id="ARBA00022946"/>
    </source>
</evidence>
<keyword evidence="4 12" id="KW-0831">Ubiquinone biosynthesis</keyword>
<dbReference type="AlphaFoldDB" id="T1EGT0"/>
<feature type="domain" description="FAD-binding" evidence="13">
    <location>
        <begin position="310"/>
        <end position="375"/>
    </location>
</feature>
<evidence type="ECO:0000313" key="16">
    <source>
        <dbReference type="Proteomes" id="UP000015101"/>
    </source>
</evidence>
<dbReference type="GO" id="GO:0031314">
    <property type="term" value="C:extrinsic component of mitochondrial inner membrane"/>
    <property type="evidence" value="ECO:0007669"/>
    <property type="project" value="UniProtKB-UniRule"/>
</dbReference>
<evidence type="ECO:0000313" key="14">
    <source>
        <dbReference type="EMBL" id="ESO01334.1"/>
    </source>
</evidence>
<dbReference type="InParanoid" id="T1EGT0"/>
<evidence type="ECO:0000313" key="15">
    <source>
        <dbReference type="EnsemblMetazoa" id="HelroP121890"/>
    </source>
</evidence>
<dbReference type="GO" id="GO:0071949">
    <property type="term" value="F:FAD binding"/>
    <property type="evidence" value="ECO:0007669"/>
    <property type="project" value="InterPro"/>
</dbReference>
<proteinExistence type="inferred from homology"/>
<evidence type="ECO:0000256" key="6">
    <source>
        <dbReference type="ARBA" id="ARBA00022827"/>
    </source>
</evidence>
<comment type="function">
    <text evidence="12">FAD-dependent monooxygenase required for two non-consecutive steps during ubiquinone biosynthesis. Required for the C5-ring hydroxylation during ubiquinone biosynthesis by catalyzing the hydroxylation of 4-hydroxy-3-(all-trans-polyprenyl)benzoic acid to 3,4-dihydroxy-5-(all-trans-polyprenyl)benzoic acid. Also acts downstream of coq4, for the C1-hydroxylation during ubiquinone biosynthesis by catalyzing the hydroxylation of 2-methoxy-6-(all-trans-polyprenyl)phenol to 2-methoxy-6-(all-trans-polyprenyl)benzene-1,4-diol. The electrons required for the hydroxylation reaction are funneled indirectly to coq6 from NADPH via a ferredoxin/ferredoxin reductase system.</text>
</comment>
<dbReference type="Gene3D" id="3.50.50.60">
    <property type="entry name" value="FAD/NAD(P)-binding domain"/>
    <property type="match status" value="2"/>
</dbReference>
<keyword evidence="9 12" id="KW-0503">Monooxygenase</keyword>
<gene>
    <name evidence="15" type="primary">20195780</name>
    <name evidence="14" type="ORF">HELRODRAFT_121890</name>
</gene>
<evidence type="ECO:0000256" key="11">
    <source>
        <dbReference type="ARBA" id="ARBA00023136"/>
    </source>
</evidence>
<dbReference type="GeneID" id="20195780"/>
<dbReference type="EMBL" id="KB096785">
    <property type="protein sequence ID" value="ESO01334.1"/>
    <property type="molecule type" value="Genomic_DNA"/>
</dbReference>
<dbReference type="Proteomes" id="UP000015101">
    <property type="component" value="Unassembled WGS sequence"/>
</dbReference>
<accession>T1EGT0</accession>
<keyword evidence="10 12" id="KW-0496">Mitochondrion</keyword>